<evidence type="ECO:0000259" key="10">
    <source>
        <dbReference type="PROSITE" id="PS50157"/>
    </source>
</evidence>
<evidence type="ECO:0000313" key="11">
    <source>
        <dbReference type="EMBL" id="RZB79908.1"/>
    </source>
</evidence>
<evidence type="ECO:0000256" key="6">
    <source>
        <dbReference type="ARBA" id="ARBA00023015"/>
    </source>
</evidence>
<keyword evidence="7" id="KW-0804">Transcription</keyword>
<keyword evidence="8" id="KW-0539">Nucleus</keyword>
<accession>A0A445I1E7</accession>
<feature type="domain" description="C2H2-type" evidence="10">
    <location>
        <begin position="28"/>
        <end position="55"/>
    </location>
</feature>
<dbReference type="SUPFAM" id="SSF57667">
    <property type="entry name" value="beta-beta-alpha zinc fingers"/>
    <property type="match status" value="1"/>
</dbReference>
<keyword evidence="2" id="KW-0479">Metal-binding</keyword>
<organism evidence="11 12">
    <name type="scientific">Glycine soja</name>
    <name type="common">Wild soybean</name>
    <dbReference type="NCBI Taxonomy" id="3848"/>
    <lineage>
        <taxon>Eukaryota</taxon>
        <taxon>Viridiplantae</taxon>
        <taxon>Streptophyta</taxon>
        <taxon>Embryophyta</taxon>
        <taxon>Tracheophyta</taxon>
        <taxon>Spermatophyta</taxon>
        <taxon>Magnoliopsida</taxon>
        <taxon>eudicotyledons</taxon>
        <taxon>Gunneridae</taxon>
        <taxon>Pentapetalae</taxon>
        <taxon>rosids</taxon>
        <taxon>fabids</taxon>
        <taxon>Fabales</taxon>
        <taxon>Fabaceae</taxon>
        <taxon>Papilionoideae</taxon>
        <taxon>50 kb inversion clade</taxon>
        <taxon>NPAAA clade</taxon>
        <taxon>indigoferoid/millettioid clade</taxon>
        <taxon>Phaseoleae</taxon>
        <taxon>Glycine</taxon>
        <taxon>Glycine subgen. Soja</taxon>
    </lineage>
</organism>
<keyword evidence="5" id="KW-0862">Zinc</keyword>
<keyword evidence="12" id="KW-1185">Reference proteome</keyword>
<evidence type="ECO:0000256" key="2">
    <source>
        <dbReference type="ARBA" id="ARBA00022723"/>
    </source>
</evidence>
<dbReference type="InterPro" id="IPR013087">
    <property type="entry name" value="Znf_C2H2_type"/>
</dbReference>
<dbReference type="GO" id="GO:0010200">
    <property type="term" value="P:response to chitin"/>
    <property type="evidence" value="ECO:0007669"/>
    <property type="project" value="TreeGrafter"/>
</dbReference>
<feature type="domain" description="C2H2-type" evidence="10">
    <location>
        <begin position="70"/>
        <end position="92"/>
    </location>
</feature>
<dbReference type="AlphaFoldDB" id="A0A445I1E7"/>
<evidence type="ECO:0000256" key="4">
    <source>
        <dbReference type="ARBA" id="ARBA00022771"/>
    </source>
</evidence>
<comment type="caution">
    <text evidence="11">The sequence shown here is derived from an EMBL/GenBank/DDBJ whole genome shotgun (WGS) entry which is preliminary data.</text>
</comment>
<evidence type="ECO:0000313" key="12">
    <source>
        <dbReference type="Proteomes" id="UP000289340"/>
    </source>
</evidence>
<name>A0A445I1E7_GLYSO</name>
<dbReference type="Pfam" id="PF13912">
    <property type="entry name" value="zf-C2H2_6"/>
    <property type="match status" value="2"/>
</dbReference>
<dbReference type="SMART" id="SM00355">
    <property type="entry name" value="ZnF_C2H2"/>
    <property type="match status" value="2"/>
</dbReference>
<comment type="subcellular location">
    <subcellularLocation>
        <location evidence="1">Nucleus</location>
    </subcellularLocation>
</comment>
<protein>
    <submittedName>
        <fullName evidence="11">Zinc finger protein ZAT8</fullName>
    </submittedName>
</protein>
<keyword evidence="6" id="KW-0805">Transcription regulation</keyword>
<dbReference type="GO" id="GO:0008270">
    <property type="term" value="F:zinc ion binding"/>
    <property type="evidence" value="ECO:0007669"/>
    <property type="project" value="UniProtKB-KW"/>
</dbReference>
<dbReference type="PROSITE" id="PS00028">
    <property type="entry name" value="ZINC_FINGER_C2H2_1"/>
    <property type="match status" value="2"/>
</dbReference>
<evidence type="ECO:0000256" key="5">
    <source>
        <dbReference type="ARBA" id="ARBA00022833"/>
    </source>
</evidence>
<keyword evidence="3" id="KW-0677">Repeat</keyword>
<evidence type="ECO:0000256" key="7">
    <source>
        <dbReference type="ARBA" id="ARBA00023163"/>
    </source>
</evidence>
<evidence type="ECO:0000256" key="8">
    <source>
        <dbReference type="ARBA" id="ARBA00023242"/>
    </source>
</evidence>
<dbReference type="Proteomes" id="UP000289340">
    <property type="component" value="Chromosome 11"/>
</dbReference>
<proteinExistence type="predicted"/>
<reference evidence="11 12" key="1">
    <citation type="submission" date="2018-09" db="EMBL/GenBank/DDBJ databases">
        <title>A high-quality reference genome of wild soybean provides a powerful tool to mine soybean genomes.</title>
        <authorList>
            <person name="Xie M."/>
            <person name="Chung C.Y.L."/>
            <person name="Li M.-W."/>
            <person name="Wong F.-L."/>
            <person name="Chan T.-F."/>
            <person name="Lam H.-M."/>
        </authorList>
    </citation>
    <scope>NUCLEOTIDE SEQUENCE [LARGE SCALE GENOMIC DNA]</scope>
    <source>
        <strain evidence="12">cv. W05</strain>
        <tissue evidence="11">Hypocotyl of etiolated seedlings</tissue>
    </source>
</reference>
<gene>
    <name evidence="11" type="ORF">D0Y65_029914</name>
</gene>
<dbReference type="PANTHER" id="PTHR26374:SF460">
    <property type="entry name" value="TYPE ZINC FINGER TRANSCRIPTION FACTOR FAMILY PROTEIN, PUTATIVE-RELATED"/>
    <property type="match status" value="1"/>
</dbReference>
<evidence type="ECO:0000256" key="1">
    <source>
        <dbReference type="ARBA" id="ARBA00004123"/>
    </source>
</evidence>
<evidence type="ECO:0000256" key="9">
    <source>
        <dbReference type="PROSITE-ProRule" id="PRU00042"/>
    </source>
</evidence>
<dbReference type="EMBL" id="QZWG01000011">
    <property type="protein sequence ID" value="RZB79908.1"/>
    <property type="molecule type" value="Genomic_DNA"/>
</dbReference>
<keyword evidence="4 9" id="KW-0863">Zinc-finger</keyword>
<dbReference type="PROSITE" id="PS50157">
    <property type="entry name" value="ZINC_FINGER_C2H2_2"/>
    <property type="match status" value="2"/>
</dbReference>
<dbReference type="InterPro" id="IPR036236">
    <property type="entry name" value="Znf_C2H2_sf"/>
</dbReference>
<dbReference type="GO" id="GO:0005634">
    <property type="term" value="C:nucleus"/>
    <property type="evidence" value="ECO:0007669"/>
    <property type="project" value="UniProtKB-SubCell"/>
</dbReference>
<sequence>MASCLMLLTKVSDTETPSRKRVLSGGDFKCKTCNRKFQSFQALGGHRASHKKLKLMASNLSCSTVTQKMHQCPICGIEFAIGQALGGHMRKHRASLNDGLITHDHVVPTSSGTKRLRLCLDLNLAPYENDLNLNLRTPTLNLFV</sequence>
<dbReference type="PANTHER" id="PTHR26374">
    <property type="entry name" value="ZINC FINGER PROTEIN ZAT5"/>
    <property type="match status" value="1"/>
</dbReference>
<dbReference type="GO" id="GO:0006950">
    <property type="term" value="P:response to stress"/>
    <property type="evidence" value="ECO:0007669"/>
    <property type="project" value="TreeGrafter"/>
</dbReference>
<evidence type="ECO:0000256" key="3">
    <source>
        <dbReference type="ARBA" id="ARBA00022737"/>
    </source>
</evidence>
<dbReference type="Gene3D" id="3.30.160.60">
    <property type="entry name" value="Classic Zinc Finger"/>
    <property type="match status" value="1"/>
</dbReference>